<dbReference type="AlphaFoldDB" id="A0A3M7GCR9"/>
<organism evidence="3 4">
    <name type="scientific">Hortaea werneckii</name>
    <name type="common">Black yeast</name>
    <name type="synonym">Cladosporium werneckii</name>
    <dbReference type="NCBI Taxonomy" id="91943"/>
    <lineage>
        <taxon>Eukaryota</taxon>
        <taxon>Fungi</taxon>
        <taxon>Dikarya</taxon>
        <taxon>Ascomycota</taxon>
        <taxon>Pezizomycotina</taxon>
        <taxon>Dothideomycetes</taxon>
        <taxon>Dothideomycetidae</taxon>
        <taxon>Mycosphaerellales</taxon>
        <taxon>Teratosphaeriaceae</taxon>
        <taxon>Hortaea</taxon>
    </lineage>
</organism>
<dbReference type="GO" id="GO:0005634">
    <property type="term" value="C:nucleus"/>
    <property type="evidence" value="ECO:0007669"/>
    <property type="project" value="TreeGrafter"/>
</dbReference>
<accession>A0A3M7GCR9</accession>
<dbReference type="VEuPathDB" id="FungiDB:BTJ68_02864"/>
<feature type="domain" description="C2H2-type" evidence="2">
    <location>
        <begin position="537"/>
        <end position="562"/>
    </location>
</feature>
<feature type="region of interest" description="Disordered" evidence="1">
    <location>
        <begin position="418"/>
        <end position="446"/>
    </location>
</feature>
<evidence type="ECO:0000259" key="2">
    <source>
        <dbReference type="SMART" id="SM00355"/>
    </source>
</evidence>
<dbReference type="InterPro" id="IPR013087">
    <property type="entry name" value="Znf_C2H2_type"/>
</dbReference>
<proteinExistence type="predicted"/>
<dbReference type="InterPro" id="IPR036236">
    <property type="entry name" value="Znf_C2H2_sf"/>
</dbReference>
<gene>
    <name evidence="3" type="ORF">D0862_07500</name>
</gene>
<feature type="compositionally biased region" description="Basic and acidic residues" evidence="1">
    <location>
        <begin position="615"/>
        <end position="638"/>
    </location>
</feature>
<feature type="compositionally biased region" description="Basic and acidic residues" evidence="1">
    <location>
        <begin position="351"/>
        <end position="363"/>
    </location>
</feature>
<feature type="region of interest" description="Disordered" evidence="1">
    <location>
        <begin position="380"/>
        <end position="404"/>
    </location>
</feature>
<dbReference type="Proteomes" id="UP000281468">
    <property type="component" value="Unassembled WGS sequence"/>
</dbReference>
<feature type="region of interest" description="Disordered" evidence="1">
    <location>
        <begin position="615"/>
        <end position="664"/>
    </location>
</feature>
<feature type="compositionally biased region" description="Polar residues" evidence="1">
    <location>
        <begin position="499"/>
        <end position="509"/>
    </location>
</feature>
<feature type="compositionally biased region" description="Polar residues" evidence="1">
    <location>
        <begin position="419"/>
        <end position="446"/>
    </location>
</feature>
<feature type="compositionally biased region" description="Low complexity" evidence="1">
    <location>
        <begin position="395"/>
        <end position="404"/>
    </location>
</feature>
<dbReference type="SUPFAM" id="SSF57667">
    <property type="entry name" value="beta-beta-alpha zinc fingers"/>
    <property type="match status" value="1"/>
</dbReference>
<feature type="domain" description="C2H2-type" evidence="2">
    <location>
        <begin position="568"/>
        <end position="597"/>
    </location>
</feature>
<evidence type="ECO:0000313" key="4">
    <source>
        <dbReference type="Proteomes" id="UP000281468"/>
    </source>
</evidence>
<feature type="region of interest" description="Disordered" evidence="1">
    <location>
        <begin position="197"/>
        <end position="228"/>
    </location>
</feature>
<feature type="region of interest" description="Disordered" evidence="1">
    <location>
        <begin position="347"/>
        <end position="366"/>
    </location>
</feature>
<reference evidence="3 4" key="1">
    <citation type="journal article" date="2018" name="BMC Genomics">
        <title>Genomic evidence for intraspecific hybridization in a clonal and extremely halotolerant yeast.</title>
        <authorList>
            <person name="Gostincar C."/>
            <person name="Stajich J.E."/>
            <person name="Zupancic J."/>
            <person name="Zalar P."/>
            <person name="Gunde-Cimerman N."/>
        </authorList>
    </citation>
    <scope>NUCLEOTIDE SEQUENCE [LARGE SCALE GENOMIC DNA]</scope>
    <source>
        <strain evidence="3 4">EXF-171</strain>
    </source>
</reference>
<sequence length="664" mass="71780">MHAAATAYLDGAGYSRATAATFIRKSEHSGRKSDRQRLKFKPWRRSAGLLPSKLAACGSLGHLGTLLNLLLVGTFPATSAALLYQTTPSYKNRFLSTIIGRSGGFLAQASIRVIRWMSWPEDDQPCFSTEHLQPVGKPRLDIEPPSELSNKPAEPVATESTASREFDPGLAAVLSALAPAYPEFAEKHAQMISTGSPTFVQAPDEEPGTANDSVSNGKAGARPLPKTIERHDSGHACFEETTRLSPRRLAATATAVIASSEPSDQELKPAEEITESQGSRADHASETLSLRPATKAETNSPLNVQTACSDAPASGMIHESAISPTVDRHFISTAQPTIDTLPAVQTVPKPDQAESHTPRKERLPSFSQFTGQLNELAEAAATREPQQPFGHRHTQSFGSSTSQSSAVAYSTPAFARRPSIQTSPVSNYAQSIRSPTGTVNDNSQAVYGSPQQYAAPLAYFSHRRSSNTHDGATSMYPASLPSAGTSSSESHGHAGSSTDGYSTNHTTPIDQPPTIDGNPRPILPPPPGMPSSITMAFKCDYSGCTAPPFQTQYLLTSHKNVHSSNRPHYCSVHGCPRSEGGKGFKRKNEMIRHGLVHSSPGYICPFCPERDHKYPRPDNLQRHVRVHHQDRDRDDPALREVLAQRQEGIGKQRRRRTNATGNVT</sequence>
<feature type="compositionally biased region" description="Low complexity" evidence="1">
    <location>
        <begin position="482"/>
        <end position="498"/>
    </location>
</feature>
<feature type="region of interest" description="Disordered" evidence="1">
    <location>
        <begin position="127"/>
        <end position="164"/>
    </location>
</feature>
<comment type="caution">
    <text evidence="3">The sequence shown here is derived from an EMBL/GenBank/DDBJ whole genome shotgun (WGS) entry which is preliminary data.</text>
</comment>
<dbReference type="PANTHER" id="PTHR46179:SF19">
    <property type="entry name" value="C2H2 FINGER DOMAIN TRANSCRIPTION FACTOR (EUROFUNG)-RELATED"/>
    <property type="match status" value="1"/>
</dbReference>
<feature type="region of interest" description="Disordered" evidence="1">
    <location>
        <begin position="464"/>
        <end position="527"/>
    </location>
</feature>
<protein>
    <recommendedName>
        <fullName evidence="2">C2H2-type domain-containing protein</fullName>
    </recommendedName>
</protein>
<feature type="region of interest" description="Disordered" evidence="1">
    <location>
        <begin position="256"/>
        <end position="286"/>
    </location>
</feature>
<evidence type="ECO:0000313" key="3">
    <source>
        <dbReference type="EMBL" id="RMY98617.1"/>
    </source>
</evidence>
<name>A0A3M7GCR9_HORWE</name>
<dbReference type="EMBL" id="QWIQ01000235">
    <property type="protein sequence ID" value="RMY98617.1"/>
    <property type="molecule type" value="Genomic_DNA"/>
</dbReference>
<feature type="domain" description="C2H2-type" evidence="2">
    <location>
        <begin position="602"/>
        <end position="627"/>
    </location>
</feature>
<dbReference type="SMART" id="SM00355">
    <property type="entry name" value="ZnF_C2H2"/>
    <property type="match status" value="3"/>
</dbReference>
<dbReference type="PANTHER" id="PTHR46179">
    <property type="entry name" value="ZINC FINGER PROTEIN"/>
    <property type="match status" value="1"/>
</dbReference>
<dbReference type="InterPro" id="IPR051061">
    <property type="entry name" value="Zinc_finger_trans_reg"/>
</dbReference>
<dbReference type="GO" id="GO:0006357">
    <property type="term" value="P:regulation of transcription by RNA polymerase II"/>
    <property type="evidence" value="ECO:0007669"/>
    <property type="project" value="TreeGrafter"/>
</dbReference>
<dbReference type="Gene3D" id="3.30.160.60">
    <property type="entry name" value="Classic Zinc Finger"/>
    <property type="match status" value="1"/>
</dbReference>
<evidence type="ECO:0000256" key="1">
    <source>
        <dbReference type="SAM" id="MobiDB-lite"/>
    </source>
</evidence>